<feature type="region of interest" description="Disordered" evidence="1">
    <location>
        <begin position="96"/>
        <end position="135"/>
    </location>
</feature>
<organism evidence="2 3">
    <name type="scientific">Ditylenchus dipsaci</name>
    <dbReference type="NCBI Taxonomy" id="166011"/>
    <lineage>
        <taxon>Eukaryota</taxon>
        <taxon>Metazoa</taxon>
        <taxon>Ecdysozoa</taxon>
        <taxon>Nematoda</taxon>
        <taxon>Chromadorea</taxon>
        <taxon>Rhabditida</taxon>
        <taxon>Tylenchina</taxon>
        <taxon>Tylenchomorpha</taxon>
        <taxon>Sphaerularioidea</taxon>
        <taxon>Anguinidae</taxon>
        <taxon>Anguininae</taxon>
        <taxon>Ditylenchus</taxon>
    </lineage>
</organism>
<sequence>MQEGGWLETAIHSYRRKVCLNGTGRPPSCCHCSILWCVSCGQLLFKVADFNQSRWKLVKLLHCKLNMIATTITTCKLVFIVCLFFEVGQADLGQPDKIGHRNSSPNLPPAPGSNPTGTSHQEGKLKKSKSVPKGATRRVYSDEDADFYDAKEELYLPLGKRFTGLFKKSKKLEEPVFSMPEEESKPVSEEQFFSVEADFNSPTNKPLKKNSSEESVKSNLHSPNPSFDWGDLSLRRSDSNLSRTSSTSSFNSIVSELPKGKEKLELPELKEYNLSNLTSLMTHLSNSEYNLKLANIESQLKDTIFYKMKKFEAEQFNKRAPPPIHQRRKWMADAKQPLLEICHEHVVHTRQHWLDSMPNHPRKSLALTILVLYAQLYVLLQENETKEGEKKINEWNDGKRKKNLVEMHERVQLAYHFYRHSKENDHLPVVEDTSMVVEEKMAQLMKNNYADDVEVEEVKKVVEFKPFIGQDFKDILEVVFQGGEGTDLHSTFFVEIQNMKVEKRFENFLEGLQGWKEGVPKAKVEDKRTRLHRVWQFIEESIEKGSKTEKMS</sequence>
<evidence type="ECO:0000256" key="1">
    <source>
        <dbReference type="SAM" id="MobiDB-lite"/>
    </source>
</evidence>
<evidence type="ECO:0000313" key="3">
    <source>
        <dbReference type="WBParaSite" id="jg25457"/>
    </source>
</evidence>
<name>A0A915E3I8_9BILA</name>
<dbReference type="WBParaSite" id="jg25457">
    <property type="protein sequence ID" value="jg25457"/>
    <property type="gene ID" value="jg25457"/>
</dbReference>
<dbReference type="AlphaFoldDB" id="A0A915E3I8"/>
<feature type="region of interest" description="Disordered" evidence="1">
    <location>
        <begin position="197"/>
        <end position="222"/>
    </location>
</feature>
<evidence type="ECO:0000313" key="2">
    <source>
        <dbReference type="Proteomes" id="UP000887574"/>
    </source>
</evidence>
<protein>
    <submittedName>
        <fullName evidence="3">Uncharacterized protein</fullName>
    </submittedName>
</protein>
<reference evidence="3" key="1">
    <citation type="submission" date="2022-11" db="UniProtKB">
        <authorList>
            <consortium name="WormBaseParasite"/>
        </authorList>
    </citation>
    <scope>IDENTIFICATION</scope>
</reference>
<keyword evidence="2" id="KW-1185">Reference proteome</keyword>
<proteinExistence type="predicted"/>
<accession>A0A915E3I8</accession>
<dbReference type="Proteomes" id="UP000887574">
    <property type="component" value="Unplaced"/>
</dbReference>